<accession>A0A699YCE4</accession>
<sequence length="10" mass="1254">MEVKMEVEME</sequence>
<evidence type="ECO:0000313" key="2">
    <source>
        <dbReference type="Proteomes" id="UP000485058"/>
    </source>
</evidence>
<dbReference type="Proteomes" id="UP000485058">
    <property type="component" value="Unassembled WGS sequence"/>
</dbReference>
<gene>
    <name evidence="1" type="ORF">HaLaN_01789</name>
</gene>
<name>A0A699YCE4_HAELA</name>
<evidence type="ECO:0000313" key="1">
    <source>
        <dbReference type="EMBL" id="GFH07045.1"/>
    </source>
</evidence>
<dbReference type="EMBL" id="BLLF01000071">
    <property type="protein sequence ID" value="GFH07045.1"/>
    <property type="molecule type" value="Genomic_DNA"/>
</dbReference>
<keyword evidence="2" id="KW-1185">Reference proteome</keyword>
<reference evidence="1 2" key="1">
    <citation type="submission" date="2020-02" db="EMBL/GenBank/DDBJ databases">
        <title>Draft genome sequence of Haematococcus lacustris strain NIES-144.</title>
        <authorList>
            <person name="Morimoto D."/>
            <person name="Nakagawa S."/>
            <person name="Yoshida T."/>
            <person name="Sawayama S."/>
        </authorList>
    </citation>
    <scope>NUCLEOTIDE SEQUENCE [LARGE SCALE GENOMIC DNA]</scope>
    <source>
        <strain evidence="1 2">NIES-144</strain>
    </source>
</reference>
<protein>
    <submittedName>
        <fullName evidence="1">Uncharacterized protein</fullName>
    </submittedName>
</protein>
<proteinExistence type="predicted"/>
<organism evidence="1 2">
    <name type="scientific">Haematococcus lacustris</name>
    <name type="common">Green alga</name>
    <name type="synonym">Haematococcus pluvialis</name>
    <dbReference type="NCBI Taxonomy" id="44745"/>
    <lineage>
        <taxon>Eukaryota</taxon>
        <taxon>Viridiplantae</taxon>
        <taxon>Chlorophyta</taxon>
        <taxon>core chlorophytes</taxon>
        <taxon>Chlorophyceae</taxon>
        <taxon>CS clade</taxon>
        <taxon>Chlamydomonadales</taxon>
        <taxon>Haematococcaceae</taxon>
        <taxon>Haematococcus</taxon>
    </lineage>
</organism>
<comment type="caution">
    <text evidence="1">The sequence shown here is derived from an EMBL/GenBank/DDBJ whole genome shotgun (WGS) entry which is preliminary data.</text>
</comment>